<comment type="similarity">
    <text evidence="3 12">Belongs to the methylenetetrahydrofolate reductase family.</text>
</comment>
<dbReference type="GO" id="GO:0009086">
    <property type="term" value="P:methionine biosynthetic process"/>
    <property type="evidence" value="ECO:0007669"/>
    <property type="project" value="UniProtKB-KW"/>
</dbReference>
<comment type="cofactor">
    <cofactor evidence="1 12">
        <name>FAD</name>
        <dbReference type="ChEBI" id="CHEBI:57692"/>
    </cofactor>
</comment>
<comment type="pathway">
    <text evidence="2 12">One-carbon metabolism; tetrahydrofolate interconversion.</text>
</comment>
<evidence type="ECO:0000313" key="14">
    <source>
        <dbReference type="Proteomes" id="UP000617628"/>
    </source>
</evidence>
<evidence type="ECO:0000256" key="3">
    <source>
        <dbReference type="ARBA" id="ARBA00006743"/>
    </source>
</evidence>
<dbReference type="PANTHER" id="PTHR45754">
    <property type="entry name" value="METHYLENETETRAHYDROFOLATE REDUCTASE"/>
    <property type="match status" value="1"/>
</dbReference>
<keyword evidence="7 12" id="KW-0560">Oxidoreductase</keyword>
<evidence type="ECO:0000256" key="6">
    <source>
        <dbReference type="ARBA" id="ARBA00022827"/>
    </source>
</evidence>
<dbReference type="NCBIfam" id="TIGR00676">
    <property type="entry name" value="fadh2"/>
    <property type="match status" value="1"/>
</dbReference>
<dbReference type="GO" id="GO:0071949">
    <property type="term" value="F:FAD binding"/>
    <property type="evidence" value="ECO:0007669"/>
    <property type="project" value="TreeGrafter"/>
</dbReference>
<dbReference type="InterPro" id="IPR029041">
    <property type="entry name" value="FAD-linked_oxidoreductase-like"/>
</dbReference>
<keyword evidence="8" id="KW-0520">NAD</keyword>
<evidence type="ECO:0000256" key="10">
    <source>
        <dbReference type="ARBA" id="ARBA00034478"/>
    </source>
</evidence>
<keyword evidence="6 12" id="KW-0274">FAD</keyword>
<dbReference type="EMBL" id="JAENIL010000008">
    <property type="protein sequence ID" value="MBK1876374.1"/>
    <property type="molecule type" value="Genomic_DNA"/>
</dbReference>
<evidence type="ECO:0000256" key="1">
    <source>
        <dbReference type="ARBA" id="ARBA00001974"/>
    </source>
</evidence>
<evidence type="ECO:0000313" key="13">
    <source>
        <dbReference type="EMBL" id="MBK1876374.1"/>
    </source>
</evidence>
<accession>A0A934RWB3</accession>
<name>A0A934RWB3_9BACT</name>
<dbReference type="PANTHER" id="PTHR45754:SF3">
    <property type="entry name" value="METHYLENETETRAHYDROFOLATE REDUCTASE (NADPH)"/>
    <property type="match status" value="1"/>
</dbReference>
<dbReference type="GO" id="GO:0035999">
    <property type="term" value="P:tetrahydrofolate interconversion"/>
    <property type="evidence" value="ECO:0007669"/>
    <property type="project" value="TreeGrafter"/>
</dbReference>
<dbReference type="Gene3D" id="3.20.20.220">
    <property type="match status" value="1"/>
</dbReference>
<evidence type="ECO:0000256" key="2">
    <source>
        <dbReference type="ARBA" id="ARBA00004777"/>
    </source>
</evidence>
<dbReference type="SUPFAM" id="SSF51730">
    <property type="entry name" value="FAD-linked oxidoreductase"/>
    <property type="match status" value="1"/>
</dbReference>
<reference evidence="13" key="1">
    <citation type="submission" date="2021-01" db="EMBL/GenBank/DDBJ databases">
        <title>Modified the classification status of verrucomicrobia.</title>
        <authorList>
            <person name="Feng X."/>
        </authorList>
    </citation>
    <scope>NUCLEOTIDE SEQUENCE</scope>
    <source>
        <strain evidence="13">KCTC 13126</strain>
    </source>
</reference>
<keyword evidence="9" id="KW-0486">Methionine biosynthesis</keyword>
<evidence type="ECO:0000256" key="11">
    <source>
        <dbReference type="ARBA" id="ARBA00048628"/>
    </source>
</evidence>
<organism evidence="13 14">
    <name type="scientific">Pelagicoccus mobilis</name>
    <dbReference type="NCBI Taxonomy" id="415221"/>
    <lineage>
        <taxon>Bacteria</taxon>
        <taxon>Pseudomonadati</taxon>
        <taxon>Verrucomicrobiota</taxon>
        <taxon>Opitutia</taxon>
        <taxon>Puniceicoccales</taxon>
        <taxon>Pelagicoccaceae</taxon>
        <taxon>Pelagicoccus</taxon>
    </lineage>
</organism>
<evidence type="ECO:0000256" key="12">
    <source>
        <dbReference type="RuleBase" id="RU003862"/>
    </source>
</evidence>
<dbReference type="InterPro" id="IPR004620">
    <property type="entry name" value="MTHF_reductase_bac"/>
</dbReference>
<comment type="pathway">
    <text evidence="10">Amino-acid biosynthesis; L-methionine biosynthesis via de novo pathway.</text>
</comment>
<comment type="catalytic activity">
    <reaction evidence="11">
        <text>(6S)-5-methyl-5,6,7,8-tetrahydrofolate + NAD(+) = (6R)-5,10-methylene-5,6,7,8-tetrahydrofolate + NADH + H(+)</text>
        <dbReference type="Rhea" id="RHEA:19821"/>
        <dbReference type="ChEBI" id="CHEBI:15378"/>
        <dbReference type="ChEBI" id="CHEBI:15636"/>
        <dbReference type="ChEBI" id="CHEBI:18608"/>
        <dbReference type="ChEBI" id="CHEBI:57540"/>
        <dbReference type="ChEBI" id="CHEBI:57945"/>
        <dbReference type="EC" id="1.5.1.54"/>
    </reaction>
    <physiologicalReaction direction="right-to-left" evidence="11">
        <dbReference type="Rhea" id="RHEA:19823"/>
    </physiologicalReaction>
</comment>
<keyword evidence="5 12" id="KW-0285">Flavoprotein</keyword>
<dbReference type="Proteomes" id="UP000617628">
    <property type="component" value="Unassembled WGS sequence"/>
</dbReference>
<evidence type="ECO:0000256" key="7">
    <source>
        <dbReference type="ARBA" id="ARBA00023002"/>
    </source>
</evidence>
<dbReference type="AlphaFoldDB" id="A0A934RWB3"/>
<dbReference type="RefSeq" id="WP_200354588.1">
    <property type="nucleotide sequence ID" value="NZ_JAENIL010000008.1"/>
</dbReference>
<evidence type="ECO:0000256" key="9">
    <source>
        <dbReference type="ARBA" id="ARBA00023167"/>
    </source>
</evidence>
<proteinExistence type="inferred from homology"/>
<sequence>MSQTPISQLFSADHPLLSVEFFPPKTEEALEKLVESGDDLAFYQPDFVSVTYGAGGSTRDRSAQACQLLRDEHEFNIMPHLTCVGASRDELAETINGLYDSGYRNIMALRGDPPKDADSFVVAENGFAYASDLVAFIKELHPDIAIGVAGYPEKHPEAPDLATDLRHLKTKVDAGASFITTQLFFDNADLYRFLEEADKLDISVPVIPGIMPVLSVKQIKRITSMCGASLPKELESHLNNAGEDKELVRQIGIRWATEQIQDLIEMGLPGIHLYALNRSDVATELMSAFRTATVSE</sequence>
<dbReference type="GO" id="GO:0106312">
    <property type="term" value="F:methylenetetrahydrofolate reductase (NADH) activity"/>
    <property type="evidence" value="ECO:0007669"/>
    <property type="project" value="UniProtKB-EC"/>
</dbReference>
<keyword evidence="14" id="KW-1185">Reference proteome</keyword>
<dbReference type="GO" id="GO:0005829">
    <property type="term" value="C:cytosol"/>
    <property type="evidence" value="ECO:0007669"/>
    <property type="project" value="InterPro"/>
</dbReference>
<comment type="caution">
    <text evidence="13">The sequence shown here is derived from an EMBL/GenBank/DDBJ whole genome shotgun (WGS) entry which is preliminary data.</text>
</comment>
<evidence type="ECO:0000256" key="5">
    <source>
        <dbReference type="ARBA" id="ARBA00022630"/>
    </source>
</evidence>
<protein>
    <recommendedName>
        <fullName evidence="12">Methylenetetrahydrofolate reductase</fullName>
        <ecNumber evidence="12">1.5.1.54</ecNumber>
    </recommendedName>
</protein>
<keyword evidence="4" id="KW-0028">Amino-acid biosynthesis</keyword>
<dbReference type="CDD" id="cd00537">
    <property type="entry name" value="MTHFR"/>
    <property type="match status" value="1"/>
</dbReference>
<dbReference type="EC" id="1.5.1.54" evidence="12"/>
<evidence type="ECO:0000256" key="8">
    <source>
        <dbReference type="ARBA" id="ARBA00023027"/>
    </source>
</evidence>
<dbReference type="InterPro" id="IPR003171">
    <property type="entry name" value="Mehydrof_redctse-like"/>
</dbReference>
<dbReference type="Pfam" id="PF02219">
    <property type="entry name" value="MTHFR"/>
    <property type="match status" value="1"/>
</dbReference>
<gene>
    <name evidence="13" type="primary">metF</name>
    <name evidence="13" type="ORF">JIN87_05805</name>
</gene>
<evidence type="ECO:0000256" key="4">
    <source>
        <dbReference type="ARBA" id="ARBA00022605"/>
    </source>
</evidence>